<dbReference type="InterPro" id="IPR028098">
    <property type="entry name" value="Glyco_trans_4-like_N"/>
</dbReference>
<evidence type="ECO:0000259" key="1">
    <source>
        <dbReference type="Pfam" id="PF13477"/>
    </source>
</evidence>
<dbReference type="SUPFAM" id="SSF53756">
    <property type="entry name" value="UDP-Glycosyltransferase/glycogen phosphorylase"/>
    <property type="match status" value="1"/>
</dbReference>
<gene>
    <name evidence="2" type="ORF">ACI2JU_04090</name>
</gene>
<feature type="domain" description="Glycosyltransferase subfamily 4-like N-terminal" evidence="1">
    <location>
        <begin position="2"/>
        <end position="115"/>
    </location>
</feature>
<organism evidence="2 3">
    <name type="scientific">Pseudoalteromonas rhizosphaerae</name>
    <dbReference type="NCBI Taxonomy" id="2518973"/>
    <lineage>
        <taxon>Bacteria</taxon>
        <taxon>Pseudomonadati</taxon>
        <taxon>Pseudomonadota</taxon>
        <taxon>Gammaproteobacteria</taxon>
        <taxon>Alteromonadales</taxon>
        <taxon>Pseudoalteromonadaceae</taxon>
        <taxon>Pseudoalteromonas</taxon>
    </lineage>
</organism>
<keyword evidence="3" id="KW-1185">Reference proteome</keyword>
<dbReference type="Proteomes" id="UP001620262">
    <property type="component" value="Unassembled WGS sequence"/>
</dbReference>
<accession>A0ABW8KTL7</accession>
<dbReference type="RefSeq" id="WP_404674791.1">
    <property type="nucleotide sequence ID" value="NZ_JBJDOT010000004.1"/>
</dbReference>
<name>A0ABW8KTL7_9GAMM</name>
<evidence type="ECO:0000313" key="2">
    <source>
        <dbReference type="EMBL" id="MFK3863053.1"/>
    </source>
</evidence>
<dbReference type="EMBL" id="JBJDOT010000004">
    <property type="protein sequence ID" value="MFK3863053.1"/>
    <property type="molecule type" value="Genomic_DNA"/>
</dbReference>
<dbReference type="Pfam" id="PF13477">
    <property type="entry name" value="Glyco_trans_4_2"/>
    <property type="match status" value="1"/>
</dbReference>
<reference evidence="2 3" key="1">
    <citation type="submission" date="2024-11" db="EMBL/GenBank/DDBJ databases">
        <title>The Natural Products Discovery Center: Release of the First 8490 Sequenced Strains for Exploring Actinobacteria Biosynthetic Diversity.</title>
        <authorList>
            <person name="Kalkreuter E."/>
            <person name="Kautsar S.A."/>
            <person name="Yang D."/>
            <person name="Bader C.D."/>
            <person name="Teijaro C.N."/>
            <person name="Fluegel L."/>
            <person name="Davis C.M."/>
            <person name="Simpson J.R."/>
            <person name="Lauterbach L."/>
            <person name="Steele A.D."/>
            <person name="Gui C."/>
            <person name="Meng S."/>
            <person name="Li G."/>
            <person name="Viehrig K."/>
            <person name="Ye F."/>
            <person name="Su P."/>
            <person name="Kiefer A.F."/>
            <person name="Nichols A."/>
            <person name="Cepeda A.J."/>
            <person name="Yan W."/>
            <person name="Fan B."/>
            <person name="Jiang Y."/>
            <person name="Adhikari A."/>
            <person name="Zheng C.-J."/>
            <person name="Schuster L."/>
            <person name="Cowan T.M."/>
            <person name="Smanski M.J."/>
            <person name="Chevrette M.G."/>
            <person name="De Carvalho L.P.S."/>
            <person name="Shen B."/>
        </authorList>
    </citation>
    <scope>NUCLEOTIDE SEQUENCE [LARGE SCALE GENOMIC DNA]</scope>
    <source>
        <strain evidence="2 3">NPDC078403</strain>
    </source>
</reference>
<dbReference type="Gene3D" id="3.40.50.2000">
    <property type="entry name" value="Glycogen Phosphorylase B"/>
    <property type="match status" value="2"/>
</dbReference>
<proteinExistence type="predicted"/>
<sequence length="361" mass="40395">MKVLIVAPIHSPIVRSLIAALKNAGIELIVASHDAANEDGVIDLGPCRSMFSYLCFWKINKLVKEHQPDIVHAHVLNHYGLMAAFQKKPLLVALWGSDVMLSTKTGSFIKRKLFRVINWFVLKRADFIHTSGNHVAKEAENQYREVNKKITTFYWGFPLPELELDLLNSTYQKLSDEFELTSDKNIVFPRGLGSVYNPEGAAKIINYLITKGILAKRLVVLRGFANDESVRKFASLVDIDNITFINRLLSPQELYALYKNTYMHFSIPHSDSLGGGVIEPALAGSLPVLSDLPSYRDFLKENDGLLLADYSSAGLDIIYDKVTDTSEIDNSLALSRLKSKYSIDSVVASFNGIYQKMCTSK</sequence>
<evidence type="ECO:0000313" key="3">
    <source>
        <dbReference type="Proteomes" id="UP001620262"/>
    </source>
</evidence>
<protein>
    <submittedName>
        <fullName evidence="2">Glycosyltransferase</fullName>
    </submittedName>
</protein>
<comment type="caution">
    <text evidence="2">The sequence shown here is derived from an EMBL/GenBank/DDBJ whole genome shotgun (WGS) entry which is preliminary data.</text>
</comment>